<dbReference type="AlphaFoldDB" id="A0A9P4QPD0"/>
<dbReference type="EMBL" id="ML996280">
    <property type="protein sequence ID" value="KAF2728441.1"/>
    <property type="molecule type" value="Genomic_DNA"/>
</dbReference>
<dbReference type="OrthoDB" id="2506647at2759"/>
<dbReference type="GO" id="GO:0030414">
    <property type="term" value="F:peptidase inhibitor activity"/>
    <property type="evidence" value="ECO:0007669"/>
    <property type="project" value="TreeGrafter"/>
</dbReference>
<feature type="signal peptide" evidence="2">
    <location>
        <begin position="1"/>
        <end position="18"/>
    </location>
</feature>
<evidence type="ECO:0000313" key="4">
    <source>
        <dbReference type="Proteomes" id="UP000799444"/>
    </source>
</evidence>
<dbReference type="GO" id="GO:0046578">
    <property type="term" value="P:regulation of Ras protein signal transduction"/>
    <property type="evidence" value="ECO:0007669"/>
    <property type="project" value="TreeGrafter"/>
</dbReference>
<protein>
    <submittedName>
        <fullName evidence="3">PEBP-like protein</fullName>
    </submittedName>
</protein>
<sequence length="244" mass="25112">MFAQALLGLLAVVELVRADTGPGFPFQVAQSLNVSFGSNNVSPAGELIPRPETADPPSISTPIFTSAGRAVLFMVDSDVPRNGTRVQLLHWLASNVTLSPTDNRTLSVPGTPEAAYRQPSPPVGDTSHAYTFILFPQPEGFSIPSQFQDVLESRVFFNISGFVQAAGLGDALAGNYIRVQNLTGSATTTFPPPRATNATTSGAVPSATGPAQFPGEAVGGFGGGRAFWVGVGAAVVAGVAAVAL</sequence>
<dbReference type="InterPro" id="IPR036610">
    <property type="entry name" value="PEBP-like_sf"/>
</dbReference>
<gene>
    <name evidence="3" type="ORF">EJ04DRAFT_504070</name>
</gene>
<accession>A0A9P4QPD0</accession>
<evidence type="ECO:0000313" key="3">
    <source>
        <dbReference type="EMBL" id="KAF2728441.1"/>
    </source>
</evidence>
<dbReference type="InterPro" id="IPR008914">
    <property type="entry name" value="PEBP"/>
</dbReference>
<feature type="region of interest" description="Disordered" evidence="1">
    <location>
        <begin position="188"/>
        <end position="207"/>
    </location>
</feature>
<dbReference type="CDD" id="cd00866">
    <property type="entry name" value="PEBP_euk"/>
    <property type="match status" value="1"/>
</dbReference>
<proteinExistence type="predicted"/>
<keyword evidence="4" id="KW-1185">Reference proteome</keyword>
<reference evidence="3" key="1">
    <citation type="journal article" date="2020" name="Stud. Mycol.">
        <title>101 Dothideomycetes genomes: a test case for predicting lifestyles and emergence of pathogens.</title>
        <authorList>
            <person name="Haridas S."/>
            <person name="Albert R."/>
            <person name="Binder M."/>
            <person name="Bloem J."/>
            <person name="Labutti K."/>
            <person name="Salamov A."/>
            <person name="Andreopoulos B."/>
            <person name="Baker S."/>
            <person name="Barry K."/>
            <person name="Bills G."/>
            <person name="Bluhm B."/>
            <person name="Cannon C."/>
            <person name="Castanera R."/>
            <person name="Culley D."/>
            <person name="Daum C."/>
            <person name="Ezra D."/>
            <person name="Gonzalez J."/>
            <person name="Henrissat B."/>
            <person name="Kuo A."/>
            <person name="Liang C."/>
            <person name="Lipzen A."/>
            <person name="Lutzoni F."/>
            <person name="Magnuson J."/>
            <person name="Mondo S."/>
            <person name="Nolan M."/>
            <person name="Ohm R."/>
            <person name="Pangilinan J."/>
            <person name="Park H.-J."/>
            <person name="Ramirez L."/>
            <person name="Alfaro M."/>
            <person name="Sun H."/>
            <person name="Tritt A."/>
            <person name="Yoshinaga Y."/>
            <person name="Zwiers L.-H."/>
            <person name="Turgeon B."/>
            <person name="Goodwin S."/>
            <person name="Spatafora J."/>
            <person name="Crous P."/>
            <person name="Grigoriev I."/>
        </authorList>
    </citation>
    <scope>NUCLEOTIDE SEQUENCE</scope>
    <source>
        <strain evidence="3">CBS 125425</strain>
    </source>
</reference>
<dbReference type="SUPFAM" id="SSF49777">
    <property type="entry name" value="PEBP-like"/>
    <property type="match status" value="1"/>
</dbReference>
<dbReference type="Gene3D" id="3.90.280.10">
    <property type="entry name" value="PEBP-like"/>
    <property type="match status" value="1"/>
</dbReference>
<dbReference type="PANTHER" id="PTHR11362:SF148">
    <property type="entry name" value="CARBOXYPEPTIDASE Y INHIBITOR"/>
    <property type="match status" value="1"/>
</dbReference>
<dbReference type="InterPro" id="IPR035810">
    <property type="entry name" value="PEBP_euk"/>
</dbReference>
<evidence type="ECO:0000256" key="2">
    <source>
        <dbReference type="SAM" id="SignalP"/>
    </source>
</evidence>
<name>A0A9P4QPD0_9PLEO</name>
<feature type="chain" id="PRO_5040358436" evidence="2">
    <location>
        <begin position="19"/>
        <end position="244"/>
    </location>
</feature>
<dbReference type="GO" id="GO:0030162">
    <property type="term" value="P:regulation of proteolysis"/>
    <property type="evidence" value="ECO:0007669"/>
    <property type="project" value="TreeGrafter"/>
</dbReference>
<comment type="caution">
    <text evidence="3">The sequence shown here is derived from an EMBL/GenBank/DDBJ whole genome shotgun (WGS) entry which is preliminary data.</text>
</comment>
<organism evidence="3 4">
    <name type="scientific">Polyplosphaeria fusca</name>
    <dbReference type="NCBI Taxonomy" id="682080"/>
    <lineage>
        <taxon>Eukaryota</taxon>
        <taxon>Fungi</taxon>
        <taxon>Dikarya</taxon>
        <taxon>Ascomycota</taxon>
        <taxon>Pezizomycotina</taxon>
        <taxon>Dothideomycetes</taxon>
        <taxon>Pleosporomycetidae</taxon>
        <taxon>Pleosporales</taxon>
        <taxon>Tetraplosphaeriaceae</taxon>
        <taxon>Polyplosphaeria</taxon>
    </lineage>
</organism>
<evidence type="ECO:0000256" key="1">
    <source>
        <dbReference type="SAM" id="MobiDB-lite"/>
    </source>
</evidence>
<dbReference type="PANTHER" id="PTHR11362">
    <property type="entry name" value="PHOSPHATIDYLETHANOLAMINE-BINDING PROTEIN"/>
    <property type="match status" value="1"/>
</dbReference>
<dbReference type="Proteomes" id="UP000799444">
    <property type="component" value="Unassembled WGS sequence"/>
</dbReference>
<dbReference type="GO" id="GO:0005543">
    <property type="term" value="F:phospholipid binding"/>
    <property type="evidence" value="ECO:0007669"/>
    <property type="project" value="TreeGrafter"/>
</dbReference>
<dbReference type="Pfam" id="PF01161">
    <property type="entry name" value="PBP"/>
    <property type="match status" value="1"/>
</dbReference>
<keyword evidence="2" id="KW-0732">Signal</keyword>